<dbReference type="PANTHER" id="PTHR43080:SF2">
    <property type="entry name" value="CBS DOMAIN-CONTAINING PROTEIN"/>
    <property type="match status" value="1"/>
</dbReference>
<evidence type="ECO:0000256" key="1">
    <source>
        <dbReference type="ARBA" id="ARBA00023122"/>
    </source>
</evidence>
<gene>
    <name evidence="3" type="ORF">METZ01_LOCUS20450</name>
</gene>
<proteinExistence type="predicted"/>
<dbReference type="SUPFAM" id="SSF54631">
    <property type="entry name" value="CBS-domain pair"/>
    <property type="match status" value="1"/>
</dbReference>
<dbReference type="SMART" id="SM00116">
    <property type="entry name" value="CBS"/>
    <property type="match status" value="2"/>
</dbReference>
<dbReference type="Gene3D" id="3.10.580.10">
    <property type="entry name" value="CBS-domain"/>
    <property type="match status" value="1"/>
</dbReference>
<dbReference type="InterPro" id="IPR000644">
    <property type="entry name" value="CBS_dom"/>
</dbReference>
<protein>
    <recommendedName>
        <fullName evidence="2">CBS domain-containing protein</fullName>
    </recommendedName>
</protein>
<dbReference type="Pfam" id="PF00571">
    <property type="entry name" value="CBS"/>
    <property type="match status" value="2"/>
</dbReference>
<feature type="domain" description="CBS" evidence="2">
    <location>
        <begin position="51"/>
        <end position="109"/>
    </location>
</feature>
<reference evidence="3" key="1">
    <citation type="submission" date="2018-05" db="EMBL/GenBank/DDBJ databases">
        <authorList>
            <person name="Lanie J.A."/>
            <person name="Ng W.-L."/>
            <person name="Kazmierczak K.M."/>
            <person name="Andrzejewski T.M."/>
            <person name="Davidsen T.M."/>
            <person name="Wayne K.J."/>
            <person name="Tettelin H."/>
            <person name="Glass J.I."/>
            <person name="Rusch D."/>
            <person name="Podicherti R."/>
            <person name="Tsui H.-C.T."/>
            <person name="Winkler M.E."/>
        </authorList>
    </citation>
    <scope>NUCLEOTIDE SEQUENCE</scope>
</reference>
<feature type="domain" description="CBS" evidence="2">
    <location>
        <begin position="128"/>
        <end position="183"/>
    </location>
</feature>
<dbReference type="InterPro" id="IPR051257">
    <property type="entry name" value="Diverse_CBS-Domain"/>
</dbReference>
<dbReference type="PANTHER" id="PTHR43080">
    <property type="entry name" value="CBS DOMAIN-CONTAINING PROTEIN CBSX3, MITOCHONDRIAL"/>
    <property type="match status" value="1"/>
</dbReference>
<name>A0A381PKN6_9ZZZZ</name>
<accession>A0A381PKN6</accession>
<dbReference type="InterPro" id="IPR046342">
    <property type="entry name" value="CBS_dom_sf"/>
</dbReference>
<dbReference type="AlphaFoldDB" id="A0A381PKN6"/>
<organism evidence="3">
    <name type="scientific">marine metagenome</name>
    <dbReference type="NCBI Taxonomy" id="408172"/>
    <lineage>
        <taxon>unclassified sequences</taxon>
        <taxon>metagenomes</taxon>
        <taxon>ecological metagenomes</taxon>
    </lineage>
</organism>
<dbReference type="EMBL" id="UINC01001016">
    <property type="protein sequence ID" value="SUZ67596.1"/>
    <property type="molecule type" value="Genomic_DNA"/>
</dbReference>
<dbReference type="PROSITE" id="PS51371">
    <property type="entry name" value="CBS"/>
    <property type="match status" value="2"/>
</dbReference>
<sequence length="195" mass="21689">MGDQMLPTLRRFFQEEASVAPILNARSSADVESVAVFMDLDPHRSLLVEDMVEPIQYRVYPDTPYSEVVDLMVRRDLQAVPVVGEDYEFLGVVTTGTALDELVSRARAESVGGGHAAARGEPTAREVMTRTVMCVSENQNLIEAASIMVNRGVEQLPVIRDGEMVGFLTRGEVLRWLFSNTSVEHEESPFQEEQS</sequence>
<keyword evidence="1" id="KW-0129">CBS domain</keyword>
<evidence type="ECO:0000259" key="2">
    <source>
        <dbReference type="PROSITE" id="PS51371"/>
    </source>
</evidence>
<evidence type="ECO:0000313" key="3">
    <source>
        <dbReference type="EMBL" id="SUZ67596.1"/>
    </source>
</evidence>